<keyword evidence="5" id="KW-0255">Endonuclease</keyword>
<dbReference type="AlphaFoldDB" id="A0AAV4CY87"/>
<protein>
    <submittedName>
        <fullName evidence="11">Reverse transcriptase</fullName>
    </submittedName>
</protein>
<dbReference type="GO" id="GO:0016787">
    <property type="term" value="F:hydrolase activity"/>
    <property type="evidence" value="ECO:0007669"/>
    <property type="project" value="UniProtKB-KW"/>
</dbReference>
<keyword evidence="1" id="KW-0808">Transferase</keyword>
<dbReference type="EMBL" id="BLXT01007142">
    <property type="protein sequence ID" value="GFO36835.1"/>
    <property type="molecule type" value="Genomic_DNA"/>
</dbReference>
<evidence type="ECO:0000259" key="10">
    <source>
        <dbReference type="PROSITE" id="PS50878"/>
    </source>
</evidence>
<keyword evidence="9" id="KW-1015">Disulfide bond</keyword>
<dbReference type="SMART" id="SM00181">
    <property type="entry name" value="EGF"/>
    <property type="match status" value="2"/>
</dbReference>
<dbReference type="InterPro" id="IPR000477">
    <property type="entry name" value="RT_dom"/>
</dbReference>
<dbReference type="InterPro" id="IPR008979">
    <property type="entry name" value="Galactose-bd-like_sf"/>
</dbReference>
<comment type="caution">
    <text evidence="11">The sequence shown here is derived from an EMBL/GenBank/DDBJ whole genome shotgun (WGS) entry which is preliminary data.</text>
</comment>
<dbReference type="Pfam" id="PF22633">
    <property type="entry name" value="F5_F8_type_C_2"/>
    <property type="match status" value="1"/>
</dbReference>
<evidence type="ECO:0000256" key="5">
    <source>
        <dbReference type="ARBA" id="ARBA00022759"/>
    </source>
</evidence>
<keyword evidence="8 11" id="KW-0695">RNA-directed DNA polymerase</keyword>
<dbReference type="InterPro" id="IPR043502">
    <property type="entry name" value="DNA/RNA_pol_sf"/>
</dbReference>
<dbReference type="Proteomes" id="UP000735302">
    <property type="component" value="Unassembled WGS sequence"/>
</dbReference>
<evidence type="ECO:0000256" key="4">
    <source>
        <dbReference type="ARBA" id="ARBA00022723"/>
    </source>
</evidence>
<name>A0AAV4CY87_9GAST</name>
<dbReference type="PANTHER" id="PTHR37984:SF5">
    <property type="entry name" value="PROTEIN NYNRIN-LIKE"/>
    <property type="match status" value="1"/>
</dbReference>
<evidence type="ECO:0000256" key="6">
    <source>
        <dbReference type="ARBA" id="ARBA00022801"/>
    </source>
</evidence>
<dbReference type="GO" id="GO:0004519">
    <property type="term" value="F:endonuclease activity"/>
    <property type="evidence" value="ECO:0007669"/>
    <property type="project" value="UniProtKB-KW"/>
</dbReference>
<dbReference type="Gene3D" id="2.60.120.260">
    <property type="entry name" value="Galactose-binding domain-like"/>
    <property type="match status" value="1"/>
</dbReference>
<keyword evidence="6" id="KW-0378">Hydrolase</keyword>
<reference evidence="11 12" key="1">
    <citation type="journal article" date="2021" name="Elife">
        <title>Chloroplast acquisition without the gene transfer in kleptoplastic sea slugs, Plakobranchus ocellatus.</title>
        <authorList>
            <person name="Maeda T."/>
            <person name="Takahashi S."/>
            <person name="Yoshida T."/>
            <person name="Shimamura S."/>
            <person name="Takaki Y."/>
            <person name="Nagai Y."/>
            <person name="Toyoda A."/>
            <person name="Suzuki Y."/>
            <person name="Arimoto A."/>
            <person name="Ishii H."/>
            <person name="Satoh N."/>
            <person name="Nishiyama T."/>
            <person name="Hasebe M."/>
            <person name="Maruyama T."/>
            <person name="Minagawa J."/>
            <person name="Obokata J."/>
            <person name="Shigenobu S."/>
        </authorList>
    </citation>
    <scope>NUCLEOTIDE SEQUENCE [LARGE SCALE GENOMIC DNA]</scope>
</reference>
<dbReference type="InterPro" id="IPR041373">
    <property type="entry name" value="RT_RNaseH"/>
</dbReference>
<keyword evidence="12" id="KW-1185">Reference proteome</keyword>
<accession>A0AAV4CY87</accession>
<dbReference type="SUPFAM" id="SSF49785">
    <property type="entry name" value="Galactose-binding domain-like"/>
    <property type="match status" value="1"/>
</dbReference>
<keyword evidence="7" id="KW-0106">Calcium</keyword>
<proteinExistence type="predicted"/>
<dbReference type="Gene3D" id="3.10.10.10">
    <property type="entry name" value="HIV Type 1 Reverse Transcriptase, subunit A, domain 1"/>
    <property type="match status" value="1"/>
</dbReference>
<dbReference type="CDD" id="cd01647">
    <property type="entry name" value="RT_LTR"/>
    <property type="match status" value="1"/>
</dbReference>
<dbReference type="Pfam" id="PF17917">
    <property type="entry name" value="RT_RNaseH"/>
    <property type="match status" value="1"/>
</dbReference>
<dbReference type="GO" id="GO:0046872">
    <property type="term" value="F:metal ion binding"/>
    <property type="evidence" value="ECO:0007669"/>
    <property type="project" value="UniProtKB-KW"/>
</dbReference>
<keyword evidence="4" id="KW-0479">Metal-binding</keyword>
<dbReference type="Gene3D" id="2.170.300.10">
    <property type="entry name" value="Tie2 ligand-binding domain superfamily"/>
    <property type="match status" value="1"/>
</dbReference>
<dbReference type="InterPro" id="IPR050951">
    <property type="entry name" value="Retrovirus_Pol_polyprotein"/>
</dbReference>
<dbReference type="PROSITE" id="PS50878">
    <property type="entry name" value="RT_POL"/>
    <property type="match status" value="1"/>
</dbReference>
<evidence type="ECO:0000256" key="7">
    <source>
        <dbReference type="ARBA" id="ARBA00022837"/>
    </source>
</evidence>
<dbReference type="InterPro" id="IPR006585">
    <property type="entry name" value="FTP1"/>
</dbReference>
<keyword evidence="2" id="KW-0548">Nucleotidyltransferase</keyword>
<dbReference type="InterPro" id="IPR043128">
    <property type="entry name" value="Rev_trsase/Diguanyl_cyclase"/>
</dbReference>
<evidence type="ECO:0000256" key="2">
    <source>
        <dbReference type="ARBA" id="ARBA00022695"/>
    </source>
</evidence>
<feature type="domain" description="Reverse transcriptase" evidence="10">
    <location>
        <begin position="83"/>
        <end position="260"/>
    </location>
</feature>
<dbReference type="InterPro" id="IPR000742">
    <property type="entry name" value="EGF"/>
</dbReference>
<evidence type="ECO:0000256" key="3">
    <source>
        <dbReference type="ARBA" id="ARBA00022722"/>
    </source>
</evidence>
<evidence type="ECO:0000313" key="11">
    <source>
        <dbReference type="EMBL" id="GFO36835.1"/>
    </source>
</evidence>
<evidence type="ECO:0000256" key="8">
    <source>
        <dbReference type="ARBA" id="ARBA00022918"/>
    </source>
</evidence>
<sequence length="804" mass="89027">MLEPKRKEYPKDVTISENLTPHQNKEARELLQTFADTLSDIPGKTERVQHKIRLTDKTPFRMKQYPLPVHAMDEVDKEINFMLESGIISKSTSPYASPITVVMKKDGAIRLCLDFRKLNKITIFDAEPIPTLDELLGKMKGAKFFTKCDLTKGYWQIPMHEDSKAYTAFQTTQGLMKFNYMPFGLSTAACTFERAMLDTLGKLPFVVSYFDDVLIFSKSWEEHLEHIEKTLSALREAGFTVKPSKTIVGCEHINFLGHIIGKGQLKPDENKTEKIRNLRVPTTKKTLKDRERNYAIIELEMLAIIFALDKFSKYLLMKPFLMQTDHAPLSFLKENKTQSQSCGTGRFGGRCQFQCHCAGNTGCDQPNGACSDGCDPQWFGPGCQYDVSEFNISEASGSDLSWLIDNDSTTCNNGEVQSITVTLNIPHPLTWIRIVVKERAYLNQFQLSYQTDTSQVSTPCDNPRSAMVDGVTLDISCPTSDVVSHVTLSGSNVLKLCSFYINGGRNVAFNEATQQSSTFNSDSMWPASRAVDGKPGIEGTPASSRATCSHTEPNKNGIAYWRVTFSNDVEINRFLIYNRRDCCWKRLVNFTLQAFPSSGTSPVYSYTDPGGPYQLVYTVVPSPPIGFSVKSVQFDVSKNTDPPNILTLCEVYVFGEVVCPPGKFGPTCERDCNCVNQTEACFVSTGGCPSGCAAGYTGEDCYTQCSPGSYGIDCDGTCSEHCAGNANLCNDVNGTCDQGCDAGYQMPLCKDKCPTEKYGLRCEQSCNSTCLNSDCHHVTGECNDCPKGYTGVFCEQGKVIFSCG</sequence>
<dbReference type="SUPFAM" id="SSF56672">
    <property type="entry name" value="DNA/RNA polymerases"/>
    <property type="match status" value="1"/>
</dbReference>
<evidence type="ECO:0000256" key="9">
    <source>
        <dbReference type="ARBA" id="ARBA00023157"/>
    </source>
</evidence>
<keyword evidence="3" id="KW-0540">Nuclease</keyword>
<dbReference type="Gene3D" id="3.30.70.270">
    <property type="match status" value="1"/>
</dbReference>
<dbReference type="SMART" id="SM00607">
    <property type="entry name" value="FTP"/>
    <property type="match status" value="1"/>
</dbReference>
<dbReference type="GO" id="GO:0003964">
    <property type="term" value="F:RNA-directed DNA polymerase activity"/>
    <property type="evidence" value="ECO:0007669"/>
    <property type="project" value="UniProtKB-KW"/>
</dbReference>
<dbReference type="Pfam" id="PF00078">
    <property type="entry name" value="RVT_1"/>
    <property type="match status" value="1"/>
</dbReference>
<organism evidence="11 12">
    <name type="scientific">Plakobranchus ocellatus</name>
    <dbReference type="NCBI Taxonomy" id="259542"/>
    <lineage>
        <taxon>Eukaryota</taxon>
        <taxon>Metazoa</taxon>
        <taxon>Spiralia</taxon>
        <taxon>Lophotrochozoa</taxon>
        <taxon>Mollusca</taxon>
        <taxon>Gastropoda</taxon>
        <taxon>Heterobranchia</taxon>
        <taxon>Euthyneura</taxon>
        <taxon>Panpulmonata</taxon>
        <taxon>Sacoglossa</taxon>
        <taxon>Placobranchoidea</taxon>
        <taxon>Plakobranchidae</taxon>
        <taxon>Plakobranchus</taxon>
    </lineage>
</organism>
<evidence type="ECO:0000313" key="12">
    <source>
        <dbReference type="Proteomes" id="UP000735302"/>
    </source>
</evidence>
<dbReference type="PANTHER" id="PTHR37984">
    <property type="entry name" value="PROTEIN CBG26694"/>
    <property type="match status" value="1"/>
</dbReference>
<evidence type="ECO:0000256" key="1">
    <source>
        <dbReference type="ARBA" id="ARBA00022679"/>
    </source>
</evidence>
<gene>
    <name evidence="11" type="ORF">PoB_006334000</name>
</gene>